<gene>
    <name evidence="4" type="ORF">B0T11DRAFT_142931</name>
</gene>
<evidence type="ECO:0000259" key="3">
    <source>
        <dbReference type="Pfam" id="PF00248"/>
    </source>
</evidence>
<dbReference type="SUPFAM" id="SSF51430">
    <property type="entry name" value="NAD(P)-linked oxidoreductase"/>
    <property type="match status" value="1"/>
</dbReference>
<keyword evidence="5" id="KW-1185">Reference proteome</keyword>
<dbReference type="AlphaFoldDB" id="A0A8K0T8T4"/>
<protein>
    <submittedName>
        <fullName evidence="4">Aflatoxin B1 aldehyde reductase member 2</fullName>
    </submittedName>
</protein>
<dbReference type="Proteomes" id="UP000813385">
    <property type="component" value="Unassembled WGS sequence"/>
</dbReference>
<dbReference type="EMBL" id="JAGPXD010000007">
    <property type="protein sequence ID" value="KAH7347600.1"/>
    <property type="molecule type" value="Genomic_DNA"/>
</dbReference>
<dbReference type="InterPro" id="IPR050523">
    <property type="entry name" value="AKR_Detox_Biosynth"/>
</dbReference>
<proteinExistence type="predicted"/>
<organism evidence="4 5">
    <name type="scientific">Plectosphaerella cucumerina</name>
    <dbReference type="NCBI Taxonomy" id="40658"/>
    <lineage>
        <taxon>Eukaryota</taxon>
        <taxon>Fungi</taxon>
        <taxon>Dikarya</taxon>
        <taxon>Ascomycota</taxon>
        <taxon>Pezizomycotina</taxon>
        <taxon>Sordariomycetes</taxon>
        <taxon>Hypocreomycetidae</taxon>
        <taxon>Glomerellales</taxon>
        <taxon>Plectosphaerellaceae</taxon>
        <taxon>Plectosphaerella</taxon>
    </lineage>
</organism>
<dbReference type="Gene3D" id="3.20.20.100">
    <property type="entry name" value="NADP-dependent oxidoreductase domain"/>
    <property type="match status" value="1"/>
</dbReference>
<dbReference type="PANTHER" id="PTHR43364:SF4">
    <property type="entry name" value="NAD(P)-LINKED OXIDOREDUCTASE SUPERFAMILY PROTEIN"/>
    <property type="match status" value="1"/>
</dbReference>
<dbReference type="PRINTS" id="PR00069">
    <property type="entry name" value="ALDKETRDTASE"/>
</dbReference>
<evidence type="ECO:0000256" key="2">
    <source>
        <dbReference type="SAM" id="MobiDB-lite"/>
    </source>
</evidence>
<evidence type="ECO:0000313" key="4">
    <source>
        <dbReference type="EMBL" id="KAH7347600.1"/>
    </source>
</evidence>
<reference evidence="4" key="1">
    <citation type="journal article" date="2021" name="Nat. Commun.">
        <title>Genetic determinants of endophytism in the Arabidopsis root mycobiome.</title>
        <authorList>
            <person name="Mesny F."/>
            <person name="Miyauchi S."/>
            <person name="Thiergart T."/>
            <person name="Pickel B."/>
            <person name="Atanasova L."/>
            <person name="Karlsson M."/>
            <person name="Huettel B."/>
            <person name="Barry K.W."/>
            <person name="Haridas S."/>
            <person name="Chen C."/>
            <person name="Bauer D."/>
            <person name="Andreopoulos W."/>
            <person name="Pangilinan J."/>
            <person name="LaButti K."/>
            <person name="Riley R."/>
            <person name="Lipzen A."/>
            <person name="Clum A."/>
            <person name="Drula E."/>
            <person name="Henrissat B."/>
            <person name="Kohler A."/>
            <person name="Grigoriev I.V."/>
            <person name="Martin F.M."/>
            <person name="Hacquard S."/>
        </authorList>
    </citation>
    <scope>NUCLEOTIDE SEQUENCE</scope>
    <source>
        <strain evidence="4">MPI-CAGE-AT-0016</strain>
    </source>
</reference>
<feature type="region of interest" description="Disordered" evidence="2">
    <location>
        <begin position="53"/>
        <end position="72"/>
    </location>
</feature>
<sequence length="330" mass="36200">MSTSAKKPLNVVLGVANVGDTAADTMARFDKPDEVNAFLDAFLERGYKQIDTARGYSPGAPGSSEPRLGAAGAGDRTIIDTKVLSMKPGSHQKAKILEGIDSSLRELNIKQINIEYLHAPDRTTPFEEAAEAMNQAHREGKIKHWGISNYTADEVQRFIDICEEHGWVKPSVYQGHYNPIVRSGEPSLFPVLRKHNIAFYAYSPAAGGFFAGSYNEERTGGRFDAKHMIGNLYRHFYVKPAITDAADKIIEVAAKHGIKGHAAALRWTTYHSILSAEHGDSVIIGASSVEQLRTNLDVIEQGPLPDDVVAAFEVLHEKVKGLEEGVSYHF</sequence>
<keyword evidence="1" id="KW-0560">Oxidoreductase</keyword>
<dbReference type="Pfam" id="PF00248">
    <property type="entry name" value="Aldo_ket_red"/>
    <property type="match status" value="1"/>
</dbReference>
<accession>A0A8K0T8T4</accession>
<evidence type="ECO:0000313" key="5">
    <source>
        <dbReference type="Proteomes" id="UP000813385"/>
    </source>
</evidence>
<dbReference type="InterPro" id="IPR020471">
    <property type="entry name" value="AKR"/>
</dbReference>
<dbReference type="GO" id="GO:0016491">
    <property type="term" value="F:oxidoreductase activity"/>
    <property type="evidence" value="ECO:0007669"/>
    <property type="project" value="UniProtKB-KW"/>
</dbReference>
<feature type="domain" description="NADP-dependent oxidoreductase" evidence="3">
    <location>
        <begin position="12"/>
        <end position="313"/>
    </location>
</feature>
<name>A0A8K0T8T4_9PEZI</name>
<dbReference type="PANTHER" id="PTHR43364">
    <property type="entry name" value="NADH-SPECIFIC METHYLGLYOXAL REDUCTASE-RELATED"/>
    <property type="match status" value="1"/>
</dbReference>
<dbReference type="InterPro" id="IPR036812">
    <property type="entry name" value="NAD(P)_OxRdtase_dom_sf"/>
</dbReference>
<dbReference type="CDD" id="cd19075">
    <property type="entry name" value="AKR_AKR7A1-5"/>
    <property type="match status" value="1"/>
</dbReference>
<dbReference type="InterPro" id="IPR023210">
    <property type="entry name" value="NADP_OxRdtase_dom"/>
</dbReference>
<comment type="caution">
    <text evidence="4">The sequence shown here is derived from an EMBL/GenBank/DDBJ whole genome shotgun (WGS) entry which is preliminary data.</text>
</comment>
<dbReference type="OrthoDB" id="48988at2759"/>
<evidence type="ECO:0000256" key="1">
    <source>
        <dbReference type="ARBA" id="ARBA00023002"/>
    </source>
</evidence>